<comment type="caution">
    <text evidence="3">The sequence shown here is derived from an EMBL/GenBank/DDBJ whole genome shotgun (WGS) entry which is preliminary data.</text>
</comment>
<keyword evidence="1" id="KW-0812">Transmembrane</keyword>
<dbReference type="Proteomes" id="UP000294887">
    <property type="component" value="Unassembled WGS sequence"/>
</dbReference>
<keyword evidence="1" id="KW-1133">Transmembrane helix</keyword>
<organism evidence="3 4">
    <name type="scientific">Cocleimonas flava</name>
    <dbReference type="NCBI Taxonomy" id="634765"/>
    <lineage>
        <taxon>Bacteria</taxon>
        <taxon>Pseudomonadati</taxon>
        <taxon>Pseudomonadota</taxon>
        <taxon>Gammaproteobacteria</taxon>
        <taxon>Thiotrichales</taxon>
        <taxon>Thiotrichaceae</taxon>
        <taxon>Cocleimonas</taxon>
    </lineage>
</organism>
<evidence type="ECO:0000256" key="1">
    <source>
        <dbReference type="SAM" id="Phobius"/>
    </source>
</evidence>
<evidence type="ECO:0000313" key="3">
    <source>
        <dbReference type="EMBL" id="TCJ87263.1"/>
    </source>
</evidence>
<evidence type="ECO:0000259" key="2">
    <source>
        <dbReference type="Pfam" id="PF05360"/>
    </source>
</evidence>
<dbReference type="InterPro" id="IPR008024">
    <property type="entry name" value="YiaAB"/>
</dbReference>
<evidence type="ECO:0000313" key="4">
    <source>
        <dbReference type="Proteomes" id="UP000294887"/>
    </source>
</evidence>
<dbReference type="Pfam" id="PF05360">
    <property type="entry name" value="YiaAB"/>
    <property type="match status" value="1"/>
</dbReference>
<dbReference type="AlphaFoldDB" id="A0A4R1F0H0"/>
<reference evidence="3 4" key="1">
    <citation type="submission" date="2019-03" db="EMBL/GenBank/DDBJ databases">
        <title>Genomic Encyclopedia of Type Strains, Phase IV (KMG-IV): sequencing the most valuable type-strain genomes for metagenomic binning, comparative biology and taxonomic classification.</title>
        <authorList>
            <person name="Goeker M."/>
        </authorList>
    </citation>
    <scope>NUCLEOTIDE SEQUENCE [LARGE SCALE GENOMIC DNA]</scope>
    <source>
        <strain evidence="3 4">DSM 24830</strain>
    </source>
</reference>
<dbReference type="OrthoDB" id="163792at2"/>
<gene>
    <name evidence="3" type="ORF">EV695_1771</name>
</gene>
<name>A0A4R1F0H0_9GAMM</name>
<protein>
    <recommendedName>
        <fullName evidence="2">YiaAB two helix domain-containing protein</fullName>
    </recommendedName>
</protein>
<sequence>MSTATLQSLQSNSTGWLLFVRLTFGISIAAMLGFIFFMEGSLLMRGYLALNSLFLISSTIIMSKTMRDEHEAQSINRKISEAKTNKILKEYAE</sequence>
<accession>A0A4R1F0H0</accession>
<keyword evidence="1" id="KW-0472">Membrane</keyword>
<feature type="domain" description="YiaAB two helix" evidence="2">
    <location>
        <begin position="16"/>
        <end position="68"/>
    </location>
</feature>
<proteinExistence type="predicted"/>
<keyword evidence="4" id="KW-1185">Reference proteome</keyword>
<dbReference type="RefSeq" id="WP_131905558.1">
    <property type="nucleotide sequence ID" value="NZ_BAAAFU010000004.1"/>
</dbReference>
<dbReference type="EMBL" id="SMFQ01000003">
    <property type="protein sequence ID" value="TCJ87263.1"/>
    <property type="molecule type" value="Genomic_DNA"/>
</dbReference>
<feature type="transmembrane region" description="Helical" evidence="1">
    <location>
        <begin position="16"/>
        <end position="38"/>
    </location>
</feature>